<feature type="transmembrane region" description="Helical" evidence="8">
    <location>
        <begin position="351"/>
        <end position="370"/>
    </location>
</feature>
<dbReference type="InterPro" id="IPR020846">
    <property type="entry name" value="MFS_dom"/>
</dbReference>
<dbReference type="InterPro" id="IPR005828">
    <property type="entry name" value="MFS_sugar_transport-like"/>
</dbReference>
<feature type="transmembrane region" description="Helical" evidence="8">
    <location>
        <begin position="273"/>
        <end position="294"/>
    </location>
</feature>
<keyword evidence="4 8" id="KW-0812">Transmembrane</keyword>
<keyword evidence="3 7" id="KW-0813">Transport</keyword>
<proteinExistence type="inferred from homology"/>
<dbReference type="PANTHER" id="PTHR48022">
    <property type="entry name" value="PLASTIDIC GLUCOSE TRANSPORTER 4"/>
    <property type="match status" value="1"/>
</dbReference>
<sequence>MSGILGTQAYKRYFNHPTSYTQGAITASMPLGSMAGSMVSSVLADNWSRKAALQISCVFWIVGSAIQCGSVNVAMLCVGRGVAGLCVGIASSIVPIYQAEIAPKEIRGRVVSLQQWAITWGILIQYFVQYGAAHALGNGPDDPDQTTAAFRIPWAVQSVPAMILFVGLFFFPHSPRWLATCDRWDECLVVLANLHGKGDMRHPRVLAQYREIEDALREERRGTVGWKALMQRRILKRVVLGVSIQAWSQLCGMNIMMYYIMYIMEATKIASPLLTASIQYIINMLLTLPAILFLDKIGRRPALVGGSFALMTLLFVSGAIQQYYGRPLDEESKNRDHSSISWSISEDHHDASVAIVTCSYLFVAVFATTWGPTSWTYPAEIFPSTIRARAVSLSTAANWACNAILAFLVPPMIWRIKYA</sequence>
<organism evidence="10 11">
    <name type="scientific">[Torrubiella] hemipterigena</name>
    <dbReference type="NCBI Taxonomy" id="1531966"/>
    <lineage>
        <taxon>Eukaryota</taxon>
        <taxon>Fungi</taxon>
        <taxon>Dikarya</taxon>
        <taxon>Ascomycota</taxon>
        <taxon>Pezizomycotina</taxon>
        <taxon>Sordariomycetes</taxon>
        <taxon>Hypocreomycetidae</taxon>
        <taxon>Hypocreales</taxon>
        <taxon>Clavicipitaceae</taxon>
        <taxon>Clavicipitaceae incertae sedis</taxon>
        <taxon>'Torrubiella' clade</taxon>
    </lineage>
</organism>
<dbReference type="STRING" id="1531966.A0A0A1T0T6"/>
<evidence type="ECO:0000256" key="3">
    <source>
        <dbReference type="ARBA" id="ARBA00022448"/>
    </source>
</evidence>
<dbReference type="InterPro" id="IPR050360">
    <property type="entry name" value="MFS_Sugar_Transporters"/>
</dbReference>
<dbReference type="Proteomes" id="UP000039046">
    <property type="component" value="Unassembled WGS sequence"/>
</dbReference>
<evidence type="ECO:0000259" key="9">
    <source>
        <dbReference type="PROSITE" id="PS50850"/>
    </source>
</evidence>
<dbReference type="OrthoDB" id="4142200at2759"/>
<dbReference type="HOGENOM" id="CLU_001265_30_12_1"/>
<accession>A0A0A1T0T6</accession>
<feature type="transmembrane region" description="Helical" evidence="8">
    <location>
        <begin position="20"/>
        <end position="44"/>
    </location>
</feature>
<dbReference type="EMBL" id="CDHN01000001">
    <property type="protein sequence ID" value="CEJ79862.1"/>
    <property type="molecule type" value="Genomic_DNA"/>
</dbReference>
<dbReference type="NCBIfam" id="TIGR00879">
    <property type="entry name" value="SP"/>
    <property type="match status" value="1"/>
</dbReference>
<feature type="transmembrane region" description="Helical" evidence="8">
    <location>
        <begin position="110"/>
        <end position="128"/>
    </location>
</feature>
<name>A0A0A1T0T6_9HYPO</name>
<dbReference type="PROSITE" id="PS00216">
    <property type="entry name" value="SUGAR_TRANSPORT_1"/>
    <property type="match status" value="1"/>
</dbReference>
<evidence type="ECO:0000256" key="2">
    <source>
        <dbReference type="ARBA" id="ARBA00010992"/>
    </source>
</evidence>
<dbReference type="InterPro" id="IPR005829">
    <property type="entry name" value="Sugar_transporter_CS"/>
</dbReference>
<dbReference type="Gene3D" id="1.20.1250.20">
    <property type="entry name" value="MFS general substrate transporter like domains"/>
    <property type="match status" value="1"/>
</dbReference>
<dbReference type="PRINTS" id="PR00171">
    <property type="entry name" value="SUGRTRNSPORT"/>
</dbReference>
<feature type="transmembrane region" description="Helical" evidence="8">
    <location>
        <begin position="148"/>
        <end position="171"/>
    </location>
</feature>
<evidence type="ECO:0000256" key="1">
    <source>
        <dbReference type="ARBA" id="ARBA00004141"/>
    </source>
</evidence>
<comment type="similarity">
    <text evidence="2 7">Belongs to the major facilitator superfamily. Sugar transporter (TC 2.A.1.1) family.</text>
</comment>
<evidence type="ECO:0000313" key="10">
    <source>
        <dbReference type="EMBL" id="CEJ79862.1"/>
    </source>
</evidence>
<dbReference type="Pfam" id="PF00083">
    <property type="entry name" value="Sugar_tr"/>
    <property type="match status" value="1"/>
</dbReference>
<dbReference type="GO" id="GO:0005351">
    <property type="term" value="F:carbohydrate:proton symporter activity"/>
    <property type="evidence" value="ECO:0007669"/>
    <property type="project" value="TreeGrafter"/>
</dbReference>
<comment type="subcellular location">
    <subcellularLocation>
        <location evidence="1">Membrane</location>
        <topology evidence="1">Multi-pass membrane protein</topology>
    </subcellularLocation>
</comment>
<feature type="domain" description="Major facilitator superfamily (MFS) profile" evidence="9">
    <location>
        <begin position="1"/>
        <end position="419"/>
    </location>
</feature>
<evidence type="ECO:0000256" key="6">
    <source>
        <dbReference type="ARBA" id="ARBA00023136"/>
    </source>
</evidence>
<dbReference type="InterPro" id="IPR036259">
    <property type="entry name" value="MFS_trans_sf"/>
</dbReference>
<dbReference type="PROSITE" id="PS50850">
    <property type="entry name" value="MFS"/>
    <property type="match status" value="1"/>
</dbReference>
<evidence type="ECO:0000313" key="11">
    <source>
        <dbReference type="Proteomes" id="UP000039046"/>
    </source>
</evidence>
<feature type="transmembrane region" description="Helical" evidence="8">
    <location>
        <begin position="238"/>
        <end position="261"/>
    </location>
</feature>
<dbReference type="PANTHER" id="PTHR48022:SF35">
    <property type="entry name" value="MAJOR FACILITATOR SUPERFAMILY (MFS) PROFILE DOMAIN-CONTAINING PROTEIN"/>
    <property type="match status" value="1"/>
</dbReference>
<dbReference type="AlphaFoldDB" id="A0A0A1T0T6"/>
<evidence type="ECO:0000256" key="5">
    <source>
        <dbReference type="ARBA" id="ARBA00022989"/>
    </source>
</evidence>
<feature type="transmembrane region" description="Helical" evidence="8">
    <location>
        <begin position="301"/>
        <end position="324"/>
    </location>
</feature>
<feature type="transmembrane region" description="Helical" evidence="8">
    <location>
        <begin position="51"/>
        <end position="75"/>
    </location>
</feature>
<keyword evidence="6 8" id="KW-0472">Membrane</keyword>
<protein>
    <recommendedName>
        <fullName evidence="9">Major facilitator superfamily (MFS) profile domain-containing protein</fullName>
    </recommendedName>
</protein>
<keyword evidence="5 8" id="KW-1133">Transmembrane helix</keyword>
<feature type="transmembrane region" description="Helical" evidence="8">
    <location>
        <begin position="81"/>
        <end position="98"/>
    </location>
</feature>
<evidence type="ECO:0000256" key="4">
    <source>
        <dbReference type="ARBA" id="ARBA00022692"/>
    </source>
</evidence>
<feature type="transmembrane region" description="Helical" evidence="8">
    <location>
        <begin position="391"/>
        <end position="414"/>
    </location>
</feature>
<reference evidence="10 11" key="1">
    <citation type="journal article" date="2015" name="Genome Announc.">
        <title>Draft Genome Sequence and Gene Annotation of the Entomopathogenic Fungus Verticillium hemipterigenum.</title>
        <authorList>
            <person name="Horn F."/>
            <person name="Habel A."/>
            <person name="Scharf D.H."/>
            <person name="Dworschak J."/>
            <person name="Brakhage A.A."/>
            <person name="Guthke R."/>
            <person name="Hertweck C."/>
            <person name="Linde J."/>
        </authorList>
    </citation>
    <scope>NUCLEOTIDE SEQUENCE [LARGE SCALE GENOMIC DNA]</scope>
</reference>
<dbReference type="GO" id="GO:0016020">
    <property type="term" value="C:membrane"/>
    <property type="evidence" value="ECO:0007669"/>
    <property type="project" value="UniProtKB-SubCell"/>
</dbReference>
<evidence type="ECO:0000256" key="8">
    <source>
        <dbReference type="SAM" id="Phobius"/>
    </source>
</evidence>
<dbReference type="InterPro" id="IPR003663">
    <property type="entry name" value="Sugar/inositol_transpt"/>
</dbReference>
<evidence type="ECO:0000256" key="7">
    <source>
        <dbReference type="RuleBase" id="RU003346"/>
    </source>
</evidence>
<dbReference type="SUPFAM" id="SSF103473">
    <property type="entry name" value="MFS general substrate transporter"/>
    <property type="match status" value="1"/>
</dbReference>
<keyword evidence="11" id="KW-1185">Reference proteome</keyword>
<gene>
    <name evidence="10" type="ORF">VHEMI00077</name>
</gene>
<dbReference type="PROSITE" id="PS00217">
    <property type="entry name" value="SUGAR_TRANSPORT_2"/>
    <property type="match status" value="1"/>
</dbReference>